<dbReference type="Gramene" id="OGLUM07G24890.1">
    <property type="protein sequence ID" value="OGLUM07G24890.1"/>
    <property type="gene ID" value="OGLUM07G24890"/>
</dbReference>
<feature type="signal peptide" evidence="1">
    <location>
        <begin position="1"/>
        <end position="29"/>
    </location>
</feature>
<dbReference type="AlphaFoldDB" id="A0A0E0ANP6"/>
<sequence>MRASAVSCVWKTLNIVAILLQILEDGIDGVENIQVCRCANIAFVWWEAENSDGQFLLLRRERKKDCGIKSTAISTAPKPCMPCRRYRLTASYPYAFHHALELLLIAPQMARAQMFTCSTTSTHA</sequence>
<reference evidence="2" key="2">
    <citation type="submission" date="2018-05" db="EMBL/GenBank/DDBJ databases">
        <title>OgluRS3 (Oryza glumaepatula Reference Sequence Version 3).</title>
        <authorList>
            <person name="Zhang J."/>
            <person name="Kudrna D."/>
            <person name="Lee S."/>
            <person name="Talag J."/>
            <person name="Welchert J."/>
            <person name="Wing R.A."/>
        </authorList>
    </citation>
    <scope>NUCLEOTIDE SEQUENCE [LARGE SCALE GENOMIC DNA]</scope>
</reference>
<reference evidence="2" key="1">
    <citation type="submission" date="2015-04" db="UniProtKB">
        <authorList>
            <consortium name="EnsemblPlants"/>
        </authorList>
    </citation>
    <scope>IDENTIFICATION</scope>
</reference>
<dbReference type="HOGENOM" id="CLU_2007503_0_0_1"/>
<dbReference type="EnsemblPlants" id="OGLUM07G24890.1">
    <property type="protein sequence ID" value="OGLUM07G24890.1"/>
    <property type="gene ID" value="OGLUM07G24890"/>
</dbReference>
<keyword evidence="3" id="KW-1185">Reference proteome</keyword>
<feature type="chain" id="PRO_5002353686" evidence="1">
    <location>
        <begin position="30"/>
        <end position="124"/>
    </location>
</feature>
<name>A0A0E0ANP6_9ORYZ</name>
<proteinExistence type="predicted"/>
<evidence type="ECO:0000256" key="1">
    <source>
        <dbReference type="SAM" id="SignalP"/>
    </source>
</evidence>
<keyword evidence="1" id="KW-0732">Signal</keyword>
<evidence type="ECO:0000313" key="3">
    <source>
        <dbReference type="Proteomes" id="UP000026961"/>
    </source>
</evidence>
<dbReference type="Proteomes" id="UP000026961">
    <property type="component" value="Chromosome 7"/>
</dbReference>
<accession>A0A0E0ANP6</accession>
<evidence type="ECO:0000313" key="2">
    <source>
        <dbReference type="EnsemblPlants" id="OGLUM07G24890.1"/>
    </source>
</evidence>
<organism evidence="2">
    <name type="scientific">Oryza glumipatula</name>
    <dbReference type="NCBI Taxonomy" id="40148"/>
    <lineage>
        <taxon>Eukaryota</taxon>
        <taxon>Viridiplantae</taxon>
        <taxon>Streptophyta</taxon>
        <taxon>Embryophyta</taxon>
        <taxon>Tracheophyta</taxon>
        <taxon>Spermatophyta</taxon>
        <taxon>Magnoliopsida</taxon>
        <taxon>Liliopsida</taxon>
        <taxon>Poales</taxon>
        <taxon>Poaceae</taxon>
        <taxon>BOP clade</taxon>
        <taxon>Oryzoideae</taxon>
        <taxon>Oryzeae</taxon>
        <taxon>Oryzinae</taxon>
        <taxon>Oryza</taxon>
    </lineage>
</organism>
<protein>
    <submittedName>
        <fullName evidence="2">Uncharacterized protein</fullName>
    </submittedName>
</protein>